<dbReference type="InterPro" id="IPR026004">
    <property type="entry name" value="Septum_form"/>
</dbReference>
<dbReference type="PROSITE" id="PS51257">
    <property type="entry name" value="PROKAR_LIPOPROTEIN"/>
    <property type="match status" value="1"/>
</dbReference>
<feature type="chain" id="PRO_5047414363" description="Septum formation-related domain-containing protein" evidence="1">
    <location>
        <begin position="20"/>
        <end position="171"/>
    </location>
</feature>
<evidence type="ECO:0000313" key="3">
    <source>
        <dbReference type="EMBL" id="MDQ0425863.1"/>
    </source>
</evidence>
<comment type="caution">
    <text evidence="3">The sequence shown here is derived from an EMBL/GenBank/DDBJ whole genome shotgun (WGS) entry which is preliminary data.</text>
</comment>
<gene>
    <name evidence="3" type="ORF">JO380_002244</name>
</gene>
<proteinExistence type="predicted"/>
<protein>
    <recommendedName>
        <fullName evidence="2">Septum formation-related domain-containing protein</fullName>
    </recommendedName>
</protein>
<feature type="signal peptide" evidence="1">
    <location>
        <begin position="1"/>
        <end position="19"/>
    </location>
</feature>
<evidence type="ECO:0000313" key="4">
    <source>
        <dbReference type="Proteomes" id="UP001240250"/>
    </source>
</evidence>
<dbReference type="Pfam" id="PF13845">
    <property type="entry name" value="Septum_form"/>
    <property type="match status" value="1"/>
</dbReference>
<keyword evidence="1" id="KW-0732">Signal</keyword>
<feature type="domain" description="Septum formation-related" evidence="2">
    <location>
        <begin position="59"/>
        <end position="153"/>
    </location>
</feature>
<evidence type="ECO:0000256" key="1">
    <source>
        <dbReference type="SAM" id="SignalP"/>
    </source>
</evidence>
<sequence length="171" mass="18109">MTSRTFRSALAPLAVVALAVTLSGCGSILDAVTGDSAPEAQRDQPGGEITASAEADVFSLQVGDCLNYLDSSDATEFSSLPATPCSEQHDAEIYAETKLTDEQYEAGDEFYTQYCEGEFAGFVGTEYLDSALDYTLLYPTSESWAAGDDVLQCIVVHLDGGLTGTMRDSGL</sequence>
<accession>A0ABU0GKL2</accession>
<evidence type="ECO:0000259" key="2">
    <source>
        <dbReference type="Pfam" id="PF13845"/>
    </source>
</evidence>
<name>A0ABU0GKL2_9CELL</name>
<reference evidence="3 4" key="1">
    <citation type="submission" date="2023-07" db="EMBL/GenBank/DDBJ databases">
        <title>Sequencing the genomes of 1000 actinobacteria strains.</title>
        <authorList>
            <person name="Klenk H.-P."/>
        </authorList>
    </citation>
    <scope>NUCLEOTIDE SEQUENCE [LARGE SCALE GENOMIC DNA]</scope>
    <source>
        <strain evidence="3 4">DSM 14785</strain>
    </source>
</reference>
<dbReference type="EMBL" id="JAUSVM010000001">
    <property type="protein sequence ID" value="MDQ0425863.1"/>
    <property type="molecule type" value="Genomic_DNA"/>
</dbReference>
<dbReference type="RefSeq" id="WP_070320861.1">
    <property type="nucleotide sequence ID" value="NZ_CP194061.1"/>
</dbReference>
<organism evidence="3 4">
    <name type="scientific">Cellulomonas iranensis</name>
    <dbReference type="NCBI Taxonomy" id="76862"/>
    <lineage>
        <taxon>Bacteria</taxon>
        <taxon>Bacillati</taxon>
        <taxon>Actinomycetota</taxon>
        <taxon>Actinomycetes</taxon>
        <taxon>Micrococcales</taxon>
        <taxon>Cellulomonadaceae</taxon>
        <taxon>Cellulomonas</taxon>
    </lineage>
</organism>
<dbReference type="Proteomes" id="UP001240250">
    <property type="component" value="Unassembled WGS sequence"/>
</dbReference>
<keyword evidence="4" id="KW-1185">Reference proteome</keyword>